<comment type="caution">
    <text evidence="7">The sequence shown here is derived from an EMBL/GenBank/DDBJ whole genome shotgun (WGS) entry which is preliminary data.</text>
</comment>
<dbReference type="InParanoid" id="A0A1Z5JHE4"/>
<dbReference type="PANTHER" id="PTHR10869:SF229">
    <property type="entry name" value="PROLYL 4-HYDROXYLASE ALPHA SUBUNIT DOMAIN-CONTAINING PROTEIN"/>
    <property type="match status" value="1"/>
</dbReference>
<gene>
    <name evidence="7" type="ORF">FisN_17Hh253</name>
</gene>
<dbReference type="GO" id="GO:0004656">
    <property type="term" value="F:procollagen-proline 4-dioxygenase activity"/>
    <property type="evidence" value="ECO:0007669"/>
    <property type="project" value="TreeGrafter"/>
</dbReference>
<evidence type="ECO:0000256" key="4">
    <source>
        <dbReference type="ARBA" id="ARBA00023002"/>
    </source>
</evidence>
<feature type="domain" description="Prolyl 4-hydroxylase alpha subunit" evidence="6">
    <location>
        <begin position="23"/>
        <end position="201"/>
    </location>
</feature>
<dbReference type="Proteomes" id="UP000198406">
    <property type="component" value="Unassembled WGS sequence"/>
</dbReference>
<keyword evidence="2" id="KW-0479">Metal-binding</keyword>
<dbReference type="InterPro" id="IPR044862">
    <property type="entry name" value="Pro_4_hyd_alph_FE2OG_OXY"/>
</dbReference>
<evidence type="ECO:0000313" key="7">
    <source>
        <dbReference type="EMBL" id="GAX13312.1"/>
    </source>
</evidence>
<dbReference type="AlphaFoldDB" id="A0A1Z5JHE4"/>
<evidence type="ECO:0000256" key="5">
    <source>
        <dbReference type="ARBA" id="ARBA00023004"/>
    </source>
</evidence>
<evidence type="ECO:0000256" key="3">
    <source>
        <dbReference type="ARBA" id="ARBA00022964"/>
    </source>
</evidence>
<protein>
    <recommendedName>
        <fullName evidence="6">Prolyl 4-hydroxylase alpha subunit domain-containing protein</fullName>
    </recommendedName>
</protein>
<comment type="cofactor">
    <cofactor evidence="1">
        <name>L-ascorbate</name>
        <dbReference type="ChEBI" id="CHEBI:38290"/>
    </cofactor>
</comment>
<reference evidence="7 8" key="1">
    <citation type="journal article" date="2015" name="Plant Cell">
        <title>Oil accumulation by the oleaginous diatom Fistulifera solaris as revealed by the genome and transcriptome.</title>
        <authorList>
            <person name="Tanaka T."/>
            <person name="Maeda Y."/>
            <person name="Veluchamy A."/>
            <person name="Tanaka M."/>
            <person name="Abida H."/>
            <person name="Marechal E."/>
            <person name="Bowler C."/>
            <person name="Muto M."/>
            <person name="Sunaga Y."/>
            <person name="Tanaka M."/>
            <person name="Yoshino T."/>
            <person name="Taniguchi T."/>
            <person name="Fukuda Y."/>
            <person name="Nemoto M."/>
            <person name="Matsumoto M."/>
            <person name="Wong P.S."/>
            <person name="Aburatani S."/>
            <person name="Fujibuchi W."/>
        </authorList>
    </citation>
    <scope>NUCLEOTIDE SEQUENCE [LARGE SCALE GENOMIC DNA]</scope>
    <source>
        <strain evidence="7 8">JPCC DA0580</strain>
    </source>
</reference>
<dbReference type="PANTHER" id="PTHR10869">
    <property type="entry name" value="PROLYL 4-HYDROXYLASE ALPHA SUBUNIT"/>
    <property type="match status" value="1"/>
</dbReference>
<dbReference type="SMART" id="SM00702">
    <property type="entry name" value="P4Hc"/>
    <property type="match status" value="1"/>
</dbReference>
<dbReference type="InterPro" id="IPR006620">
    <property type="entry name" value="Pro_4_hyd_alph"/>
</dbReference>
<name>A0A1Z5JHE4_FISSO</name>
<dbReference type="GO" id="GO:0005783">
    <property type="term" value="C:endoplasmic reticulum"/>
    <property type="evidence" value="ECO:0007669"/>
    <property type="project" value="TreeGrafter"/>
</dbReference>
<sequence length="257" mass="28397">MTPPVYNGVNPSYPGLRVLNNSPPIFAVENFLTPYECDFLIHAAVDALGPAPVVGKGAGEISPSRTSSTCYLAREDLGDLMRKVSLLTGKPPEHCELPQVGRYFYQEKYLQHFDAFDLSTEDGRRFAANGGQRTVTVLIYLNDVMRGGATRFPALNLDIQPRRGMALVFFPATVDGMLDKMALHAALPAIDTKFVSQVWIRQSIYNGQPSKRLQQTLGAPISLPIDTPAPQYNHQVHPDTAADIVWQQSQSTIPMHF</sequence>
<keyword evidence="8" id="KW-1185">Reference proteome</keyword>
<organism evidence="7 8">
    <name type="scientific">Fistulifera solaris</name>
    <name type="common">Oleaginous diatom</name>
    <dbReference type="NCBI Taxonomy" id="1519565"/>
    <lineage>
        <taxon>Eukaryota</taxon>
        <taxon>Sar</taxon>
        <taxon>Stramenopiles</taxon>
        <taxon>Ochrophyta</taxon>
        <taxon>Bacillariophyta</taxon>
        <taxon>Bacillariophyceae</taxon>
        <taxon>Bacillariophycidae</taxon>
        <taxon>Naviculales</taxon>
        <taxon>Naviculaceae</taxon>
        <taxon>Fistulifera</taxon>
    </lineage>
</organism>
<evidence type="ECO:0000313" key="8">
    <source>
        <dbReference type="Proteomes" id="UP000198406"/>
    </source>
</evidence>
<evidence type="ECO:0000256" key="1">
    <source>
        <dbReference type="ARBA" id="ARBA00001961"/>
    </source>
</evidence>
<keyword evidence="5" id="KW-0408">Iron</keyword>
<dbReference type="Pfam" id="PF13640">
    <property type="entry name" value="2OG-FeII_Oxy_3"/>
    <property type="match status" value="1"/>
</dbReference>
<dbReference type="GO" id="GO:0005506">
    <property type="term" value="F:iron ion binding"/>
    <property type="evidence" value="ECO:0007669"/>
    <property type="project" value="InterPro"/>
</dbReference>
<dbReference type="InterPro" id="IPR045054">
    <property type="entry name" value="P4HA-like"/>
</dbReference>
<evidence type="ECO:0000259" key="6">
    <source>
        <dbReference type="SMART" id="SM00702"/>
    </source>
</evidence>
<dbReference type="OrthoDB" id="420380at2759"/>
<dbReference type="EMBL" id="BDSP01000061">
    <property type="protein sequence ID" value="GAX13312.1"/>
    <property type="molecule type" value="Genomic_DNA"/>
</dbReference>
<accession>A0A1Z5JHE4</accession>
<dbReference type="Gene3D" id="2.60.120.620">
    <property type="entry name" value="q2cbj1_9rhob like domain"/>
    <property type="match status" value="1"/>
</dbReference>
<evidence type="ECO:0000256" key="2">
    <source>
        <dbReference type="ARBA" id="ARBA00022723"/>
    </source>
</evidence>
<proteinExistence type="predicted"/>
<dbReference type="GO" id="GO:0031418">
    <property type="term" value="F:L-ascorbic acid binding"/>
    <property type="evidence" value="ECO:0007669"/>
    <property type="project" value="InterPro"/>
</dbReference>
<keyword evidence="3" id="KW-0223">Dioxygenase</keyword>
<keyword evidence="4" id="KW-0560">Oxidoreductase</keyword>